<dbReference type="GO" id="GO:0043565">
    <property type="term" value="F:sequence-specific DNA binding"/>
    <property type="evidence" value="ECO:0007669"/>
    <property type="project" value="TreeGrafter"/>
</dbReference>
<evidence type="ECO:0000313" key="7">
    <source>
        <dbReference type="EMBL" id="KAJ4011812.1"/>
    </source>
</evidence>
<dbReference type="CDD" id="cd12148">
    <property type="entry name" value="fungal_TF_MHR"/>
    <property type="match status" value="1"/>
</dbReference>
<evidence type="ECO:0000313" key="8">
    <source>
        <dbReference type="Proteomes" id="UP001152130"/>
    </source>
</evidence>
<dbReference type="PANTHER" id="PTHR47540">
    <property type="entry name" value="THIAMINE REPRESSIBLE GENES REGULATORY PROTEIN THI5"/>
    <property type="match status" value="1"/>
</dbReference>
<proteinExistence type="predicted"/>
<dbReference type="SMART" id="SM00906">
    <property type="entry name" value="Fungal_trans"/>
    <property type="match status" value="1"/>
</dbReference>
<keyword evidence="2" id="KW-0805">Transcription regulation</keyword>
<dbReference type="AlphaFoldDB" id="A0A9W8U9N0"/>
<dbReference type="GO" id="GO:0005634">
    <property type="term" value="C:nucleus"/>
    <property type="evidence" value="ECO:0007669"/>
    <property type="project" value="UniProtKB-SubCell"/>
</dbReference>
<comment type="subcellular location">
    <subcellularLocation>
        <location evidence="1">Nucleus</location>
    </subcellularLocation>
</comment>
<protein>
    <recommendedName>
        <fullName evidence="6">Xylanolytic transcriptional activator regulatory domain-containing protein</fullName>
    </recommendedName>
</protein>
<keyword evidence="3" id="KW-0238">DNA-binding</keyword>
<dbReference type="PANTHER" id="PTHR47540:SF6">
    <property type="entry name" value="ZN(II)2CYS6 TRANSCRIPTION FACTOR (EUROFUNG)"/>
    <property type="match status" value="1"/>
</dbReference>
<keyword evidence="5" id="KW-0539">Nucleus</keyword>
<evidence type="ECO:0000256" key="1">
    <source>
        <dbReference type="ARBA" id="ARBA00004123"/>
    </source>
</evidence>
<evidence type="ECO:0000256" key="3">
    <source>
        <dbReference type="ARBA" id="ARBA00023125"/>
    </source>
</evidence>
<dbReference type="GO" id="GO:0008270">
    <property type="term" value="F:zinc ion binding"/>
    <property type="evidence" value="ECO:0007669"/>
    <property type="project" value="InterPro"/>
</dbReference>
<evidence type="ECO:0000256" key="5">
    <source>
        <dbReference type="ARBA" id="ARBA00023242"/>
    </source>
</evidence>
<dbReference type="GO" id="GO:0006351">
    <property type="term" value="P:DNA-templated transcription"/>
    <property type="evidence" value="ECO:0007669"/>
    <property type="project" value="InterPro"/>
</dbReference>
<dbReference type="GO" id="GO:0045944">
    <property type="term" value="P:positive regulation of transcription by RNA polymerase II"/>
    <property type="evidence" value="ECO:0007669"/>
    <property type="project" value="TreeGrafter"/>
</dbReference>
<evidence type="ECO:0000256" key="2">
    <source>
        <dbReference type="ARBA" id="ARBA00023015"/>
    </source>
</evidence>
<dbReference type="InterPro" id="IPR007219">
    <property type="entry name" value="XnlR_reg_dom"/>
</dbReference>
<dbReference type="Proteomes" id="UP001152130">
    <property type="component" value="Unassembled WGS sequence"/>
</dbReference>
<comment type="caution">
    <text evidence="7">The sequence shown here is derived from an EMBL/GenBank/DDBJ whole genome shotgun (WGS) entry which is preliminary data.</text>
</comment>
<organism evidence="7 8">
    <name type="scientific">Fusarium irregulare</name>
    <dbReference type="NCBI Taxonomy" id="2494466"/>
    <lineage>
        <taxon>Eukaryota</taxon>
        <taxon>Fungi</taxon>
        <taxon>Dikarya</taxon>
        <taxon>Ascomycota</taxon>
        <taxon>Pezizomycotina</taxon>
        <taxon>Sordariomycetes</taxon>
        <taxon>Hypocreomycetidae</taxon>
        <taxon>Hypocreales</taxon>
        <taxon>Nectriaceae</taxon>
        <taxon>Fusarium</taxon>
        <taxon>Fusarium incarnatum-equiseti species complex</taxon>
    </lineage>
</organism>
<feature type="domain" description="Xylanolytic transcriptional activator regulatory" evidence="6">
    <location>
        <begin position="66"/>
        <end position="140"/>
    </location>
</feature>
<accession>A0A9W8U9N0</accession>
<evidence type="ECO:0000259" key="6">
    <source>
        <dbReference type="SMART" id="SM00906"/>
    </source>
</evidence>
<sequence length="432" mass="48707">MWALFAVGELRSSKCLSSSKKLPGLAYFAVASDTIRMVSERPQLDVIETTLILTLYSLEANRRHSACTLVGSALRLATVMGLHLNIGDAYLPDPELREHRIRVWWSVYILDRLLSSKIGLPLLISDDDISVDLPSSSPDLTSDDFGDHSRYMAVVSLAKIAGNISRSLYVRTPQRGTFLQRVARIREELHHWKEELPEQMKLDFNHIDETENHSQFAISRLQVSYNQLFILATRPVLLFCFRRKGDGVTATSSENPFPDAAREVADACVSTARQSYQLLSRSWVNGEFHIFDYSYVQHLFSVAVVLAIASTLPQDASTNDIDEFNIAAGFIEQLEQNGNPAAMEFYSHIKEIQITLETRRSAPCQLNTLATSQDFRPAETFQSAMATEPLEMSVLQNTEHAVNASDGSPLNLSFLDDWIYDNALQQIRWEEQ</sequence>
<dbReference type="OrthoDB" id="3266505at2759"/>
<reference evidence="7" key="1">
    <citation type="submission" date="2022-10" db="EMBL/GenBank/DDBJ databases">
        <title>Fusarium specimens isolated from Avocado Roots.</title>
        <authorList>
            <person name="Stajich J."/>
            <person name="Roper C."/>
            <person name="Heimlech-Rivalta G."/>
        </authorList>
    </citation>
    <scope>NUCLEOTIDE SEQUENCE</scope>
    <source>
        <strain evidence="7">CF00143</strain>
    </source>
</reference>
<gene>
    <name evidence="7" type="ORF">NW766_007112</name>
</gene>
<dbReference type="InterPro" id="IPR051711">
    <property type="entry name" value="Stress_Response_Reg"/>
</dbReference>
<keyword evidence="4" id="KW-0804">Transcription</keyword>
<keyword evidence="8" id="KW-1185">Reference proteome</keyword>
<name>A0A9W8U9N0_9HYPO</name>
<dbReference type="Pfam" id="PF04082">
    <property type="entry name" value="Fungal_trans"/>
    <property type="match status" value="1"/>
</dbReference>
<evidence type="ECO:0000256" key="4">
    <source>
        <dbReference type="ARBA" id="ARBA00023163"/>
    </source>
</evidence>
<dbReference type="EMBL" id="JAPDHF010000010">
    <property type="protein sequence ID" value="KAJ4011812.1"/>
    <property type="molecule type" value="Genomic_DNA"/>
</dbReference>